<feature type="transmembrane region" description="Helical" evidence="1">
    <location>
        <begin position="141"/>
        <end position="159"/>
    </location>
</feature>
<keyword evidence="3" id="KW-1185">Reference proteome</keyword>
<feature type="transmembrane region" description="Helical" evidence="1">
    <location>
        <begin position="69"/>
        <end position="97"/>
    </location>
</feature>
<keyword evidence="1" id="KW-0812">Transmembrane</keyword>
<feature type="transmembrane region" description="Helical" evidence="1">
    <location>
        <begin position="37"/>
        <end position="57"/>
    </location>
</feature>
<evidence type="ECO:0000313" key="2">
    <source>
        <dbReference type="EMBL" id="SDY68051.1"/>
    </source>
</evidence>
<dbReference type="OrthoDB" id="2066014at2"/>
<reference evidence="2 3" key="1">
    <citation type="submission" date="2016-10" db="EMBL/GenBank/DDBJ databases">
        <authorList>
            <person name="de Groot N.N."/>
        </authorList>
    </citation>
    <scope>NUCLEOTIDE SEQUENCE [LARGE SCALE GENOMIC DNA]</scope>
    <source>
        <strain evidence="2 3">DSM 14045</strain>
    </source>
</reference>
<dbReference type="AlphaFoldDB" id="A0A1H3LUI9"/>
<name>A0A1H3LUI9_9FIRM</name>
<feature type="transmembrane region" description="Helical" evidence="1">
    <location>
        <begin position="14"/>
        <end position="32"/>
    </location>
</feature>
<dbReference type="RefSeq" id="WP_074718767.1">
    <property type="nucleotide sequence ID" value="NZ_FNPG01000028.1"/>
</dbReference>
<evidence type="ECO:0000256" key="1">
    <source>
        <dbReference type="SAM" id="Phobius"/>
    </source>
</evidence>
<keyword evidence="1" id="KW-1133">Transmembrane helix</keyword>
<feature type="transmembrane region" description="Helical" evidence="1">
    <location>
        <begin position="118"/>
        <end position="135"/>
    </location>
</feature>
<protein>
    <recommendedName>
        <fullName evidence="4">Acid-resistance membrane protein</fullName>
    </recommendedName>
</protein>
<dbReference type="Proteomes" id="UP000183918">
    <property type="component" value="Unassembled WGS sequence"/>
</dbReference>
<keyword evidence="1" id="KW-0472">Membrane</keyword>
<evidence type="ECO:0008006" key="4">
    <source>
        <dbReference type="Google" id="ProtNLM"/>
    </source>
</evidence>
<accession>A0A1H3LUI9</accession>
<dbReference type="EMBL" id="FNPG01000028">
    <property type="protein sequence ID" value="SDY68051.1"/>
    <property type="molecule type" value="Genomic_DNA"/>
</dbReference>
<sequence>MKKLLVFLNKNDQAYIFCLIGLICIVFAENVALFSPFLIGVIMTFYGGINLLIEIILNGKSFELRIGDNLIMIILGIILLVEVENTLAIMGILWAFISLKEIGEEIDEMLSERCFSKLRILVCVISTIFAIMLMVDPFHHFIFHIRVLGIEMILDVFMIKRHQRKLKEKRKL</sequence>
<organism evidence="2 3">
    <name type="scientific">Lachnobacterium bovis DSM 14045</name>
    <dbReference type="NCBI Taxonomy" id="1122142"/>
    <lineage>
        <taxon>Bacteria</taxon>
        <taxon>Bacillati</taxon>
        <taxon>Bacillota</taxon>
        <taxon>Clostridia</taxon>
        <taxon>Lachnospirales</taxon>
        <taxon>Lachnospiraceae</taxon>
        <taxon>Lachnobacterium</taxon>
    </lineage>
</organism>
<gene>
    <name evidence="2" type="ORF">SAMN02910414_02121</name>
</gene>
<proteinExistence type="predicted"/>
<dbReference type="STRING" id="1122142.SAMN02910414_02121"/>
<evidence type="ECO:0000313" key="3">
    <source>
        <dbReference type="Proteomes" id="UP000183918"/>
    </source>
</evidence>